<feature type="domain" description="RRM" evidence="8">
    <location>
        <begin position="44"/>
        <end position="124"/>
    </location>
</feature>
<keyword evidence="2" id="KW-0507">mRNA processing</keyword>
<dbReference type="SMART" id="SM00360">
    <property type="entry name" value="RRM"/>
    <property type="match status" value="1"/>
</dbReference>
<evidence type="ECO:0000256" key="5">
    <source>
        <dbReference type="ARBA" id="ARBA00023242"/>
    </source>
</evidence>
<dbReference type="CDD" id="cd00590">
    <property type="entry name" value="RRM_SF"/>
    <property type="match status" value="1"/>
</dbReference>
<evidence type="ECO:0000256" key="3">
    <source>
        <dbReference type="ARBA" id="ARBA00022884"/>
    </source>
</evidence>
<keyword evidence="10" id="KW-1185">Reference proteome</keyword>
<dbReference type="PANTHER" id="PTHR48028:SF4">
    <property type="entry name" value="SC35-LIKE SPLICING FACTOR"/>
    <property type="match status" value="1"/>
</dbReference>
<dbReference type="SUPFAM" id="SSF54928">
    <property type="entry name" value="RNA-binding domain, RBD"/>
    <property type="match status" value="1"/>
</dbReference>
<keyword evidence="4" id="KW-0508">mRNA splicing</keyword>
<dbReference type="Proteomes" id="UP001472677">
    <property type="component" value="Unassembled WGS sequence"/>
</dbReference>
<evidence type="ECO:0000313" key="10">
    <source>
        <dbReference type="Proteomes" id="UP001472677"/>
    </source>
</evidence>
<dbReference type="InterPro" id="IPR035979">
    <property type="entry name" value="RBD_domain_sf"/>
</dbReference>
<gene>
    <name evidence="9" type="ORF">V6N12_058528</name>
</gene>
<evidence type="ECO:0000256" key="6">
    <source>
        <dbReference type="PROSITE-ProRule" id="PRU00176"/>
    </source>
</evidence>
<accession>A0ABR2ESF6</accession>
<protein>
    <recommendedName>
        <fullName evidence="8">RRM domain-containing protein</fullName>
    </recommendedName>
</protein>
<dbReference type="InterPro" id="IPR000504">
    <property type="entry name" value="RRM_dom"/>
</dbReference>
<feature type="region of interest" description="Disordered" evidence="7">
    <location>
        <begin position="1"/>
        <end position="38"/>
    </location>
</feature>
<dbReference type="PROSITE" id="PS50102">
    <property type="entry name" value="RRM"/>
    <property type="match status" value="1"/>
</dbReference>
<keyword evidence="5" id="KW-0539">Nucleus</keyword>
<dbReference type="InterPro" id="IPR051106">
    <property type="entry name" value="RNA-bind/splicing_reg"/>
</dbReference>
<evidence type="ECO:0000256" key="4">
    <source>
        <dbReference type="ARBA" id="ARBA00023187"/>
    </source>
</evidence>
<evidence type="ECO:0000256" key="7">
    <source>
        <dbReference type="SAM" id="MobiDB-lite"/>
    </source>
</evidence>
<dbReference type="Pfam" id="PF00076">
    <property type="entry name" value="RRM_1"/>
    <property type="match status" value="1"/>
</dbReference>
<organism evidence="9 10">
    <name type="scientific">Hibiscus sabdariffa</name>
    <name type="common">roselle</name>
    <dbReference type="NCBI Taxonomy" id="183260"/>
    <lineage>
        <taxon>Eukaryota</taxon>
        <taxon>Viridiplantae</taxon>
        <taxon>Streptophyta</taxon>
        <taxon>Embryophyta</taxon>
        <taxon>Tracheophyta</taxon>
        <taxon>Spermatophyta</taxon>
        <taxon>Magnoliopsida</taxon>
        <taxon>eudicotyledons</taxon>
        <taxon>Gunneridae</taxon>
        <taxon>Pentapetalae</taxon>
        <taxon>rosids</taxon>
        <taxon>malvids</taxon>
        <taxon>Malvales</taxon>
        <taxon>Malvaceae</taxon>
        <taxon>Malvoideae</taxon>
        <taxon>Hibiscus</taxon>
    </lineage>
</organism>
<reference evidence="9 10" key="1">
    <citation type="journal article" date="2024" name="G3 (Bethesda)">
        <title>Genome assembly of Hibiscus sabdariffa L. provides insights into metabolisms of medicinal natural products.</title>
        <authorList>
            <person name="Kim T."/>
        </authorList>
    </citation>
    <scope>NUCLEOTIDE SEQUENCE [LARGE SCALE GENOMIC DNA]</scope>
    <source>
        <strain evidence="9">TK-2024</strain>
        <tissue evidence="9">Old leaves</tissue>
    </source>
</reference>
<evidence type="ECO:0000256" key="1">
    <source>
        <dbReference type="ARBA" id="ARBA00004123"/>
    </source>
</evidence>
<proteinExistence type="predicted"/>
<comment type="subcellular location">
    <subcellularLocation>
        <location evidence="1">Nucleus</location>
    </subcellularLocation>
</comment>
<evidence type="ECO:0000256" key="2">
    <source>
        <dbReference type="ARBA" id="ARBA00022664"/>
    </source>
</evidence>
<evidence type="ECO:0000313" key="9">
    <source>
        <dbReference type="EMBL" id="KAK8564952.1"/>
    </source>
</evidence>
<dbReference type="InterPro" id="IPR012677">
    <property type="entry name" value="Nucleotide-bd_a/b_plait_sf"/>
</dbReference>
<evidence type="ECO:0000259" key="8">
    <source>
        <dbReference type="PROSITE" id="PS50102"/>
    </source>
</evidence>
<keyword evidence="3 6" id="KW-0694">RNA-binding</keyword>
<feature type="compositionally biased region" description="Basic and acidic residues" evidence="7">
    <location>
        <begin position="1"/>
        <end position="28"/>
    </location>
</feature>
<dbReference type="Gene3D" id="3.30.70.330">
    <property type="match status" value="1"/>
</dbReference>
<comment type="caution">
    <text evidence="9">The sequence shown here is derived from an EMBL/GenBank/DDBJ whole genome shotgun (WGS) entry which is preliminary data.</text>
</comment>
<sequence length="161" mass="18776">MERERKSHLVERRNQSGDRRSNPGDQERVSQSGFRKQDRHAGEYTTFVDNLSRRVSRRSLWEVFTHYGEVMRVFIPLRNNRPRYKDATFAFVRFKNQVDLDKAILKINSSKIDGKVVRVSKAKYALGHFGRVSSRPFKSGGVCMHISSSKFLFRNAFLMSS</sequence>
<dbReference type="PANTHER" id="PTHR48028">
    <property type="entry name" value="GLYCINE-RICH RNA-BINDING PROTEIN RZ1A"/>
    <property type="match status" value="1"/>
</dbReference>
<dbReference type="EMBL" id="JBBPBM010000010">
    <property type="protein sequence ID" value="KAK8564952.1"/>
    <property type="molecule type" value="Genomic_DNA"/>
</dbReference>
<name>A0ABR2ESF6_9ROSI</name>